<reference evidence="1 2" key="1">
    <citation type="submission" date="2019-02" db="EMBL/GenBank/DDBJ databases">
        <title>Sequencing the genomes of 1000 actinobacteria strains.</title>
        <authorList>
            <person name="Klenk H.-P."/>
        </authorList>
    </citation>
    <scope>NUCLEOTIDE SEQUENCE [LARGE SCALE GENOMIC DNA]</scope>
    <source>
        <strain evidence="1 2">DSM 45612</strain>
    </source>
</reference>
<dbReference type="OrthoDB" id="1495085at2"/>
<sequence>MDTPALTPRVLVIGLDPYRVPGPWDPKPVADGIEVGRTRFTEHGVGTEFCLFGLDGSDDIEAVVTAALCAQPWECVVIGGGVRNQLELFERVVNLVRRHAPDAAIAFNATPADTFEAAARWVEIPG</sequence>
<accession>A0A4Q8BDL3</accession>
<dbReference type="RefSeq" id="WP_130336346.1">
    <property type="nucleotide sequence ID" value="NZ_SHLD01000001.1"/>
</dbReference>
<dbReference type="Proteomes" id="UP000294114">
    <property type="component" value="Unassembled WGS sequence"/>
</dbReference>
<evidence type="ECO:0000313" key="2">
    <source>
        <dbReference type="Proteomes" id="UP000294114"/>
    </source>
</evidence>
<gene>
    <name evidence="1" type="ORF">EV384_4568</name>
</gene>
<comment type="caution">
    <text evidence="1">The sequence shown here is derived from an EMBL/GenBank/DDBJ whole genome shotgun (WGS) entry which is preliminary data.</text>
</comment>
<name>A0A4Q8BDL3_9ACTN</name>
<dbReference type="AlphaFoldDB" id="A0A4Q8BDL3"/>
<dbReference type="EMBL" id="SHLD01000001">
    <property type="protein sequence ID" value="RZU75980.1"/>
    <property type="molecule type" value="Genomic_DNA"/>
</dbReference>
<keyword evidence="2" id="KW-1185">Reference proteome</keyword>
<organism evidence="1 2">
    <name type="scientific">Micromonospora kangleipakensis</name>
    <dbReference type="NCBI Taxonomy" id="1077942"/>
    <lineage>
        <taxon>Bacteria</taxon>
        <taxon>Bacillati</taxon>
        <taxon>Actinomycetota</taxon>
        <taxon>Actinomycetes</taxon>
        <taxon>Micromonosporales</taxon>
        <taxon>Micromonosporaceae</taxon>
        <taxon>Micromonospora</taxon>
    </lineage>
</organism>
<protein>
    <submittedName>
        <fullName evidence="1">Uncharacterized protein</fullName>
    </submittedName>
</protein>
<proteinExistence type="predicted"/>
<evidence type="ECO:0000313" key="1">
    <source>
        <dbReference type="EMBL" id="RZU75980.1"/>
    </source>
</evidence>